<gene>
    <name evidence="7" type="ORF">G8770_14105</name>
</gene>
<accession>A0A9E5JWP9</accession>
<evidence type="ECO:0000256" key="5">
    <source>
        <dbReference type="ARBA" id="ARBA00023014"/>
    </source>
</evidence>
<dbReference type="Gene3D" id="2.102.10.10">
    <property type="entry name" value="Rieske [2Fe-2S] iron-sulphur domain"/>
    <property type="match status" value="1"/>
</dbReference>
<keyword evidence="2" id="KW-0479">Metal-binding</keyword>
<keyword evidence="4" id="KW-0408">Iron</keyword>
<dbReference type="EMBL" id="JAAONZ010000011">
    <property type="protein sequence ID" value="NHO66679.1"/>
    <property type="molecule type" value="Genomic_DNA"/>
</dbReference>
<evidence type="ECO:0000259" key="6">
    <source>
        <dbReference type="PROSITE" id="PS51296"/>
    </source>
</evidence>
<keyword evidence="1" id="KW-0001">2Fe-2S</keyword>
<dbReference type="PANTHER" id="PTHR21266:SF60">
    <property type="entry name" value="3-KETOSTEROID-9-ALPHA-MONOOXYGENASE, OXYGENASE COMPONENT"/>
    <property type="match status" value="1"/>
</dbReference>
<dbReference type="Proteomes" id="UP000787472">
    <property type="component" value="Unassembled WGS sequence"/>
</dbReference>
<evidence type="ECO:0000313" key="7">
    <source>
        <dbReference type="EMBL" id="NHO66679.1"/>
    </source>
</evidence>
<feature type="domain" description="Rieske" evidence="6">
    <location>
        <begin position="17"/>
        <end position="123"/>
    </location>
</feature>
<evidence type="ECO:0000256" key="4">
    <source>
        <dbReference type="ARBA" id="ARBA00023004"/>
    </source>
</evidence>
<evidence type="ECO:0000256" key="2">
    <source>
        <dbReference type="ARBA" id="ARBA00022723"/>
    </source>
</evidence>
<comment type="caution">
    <text evidence="7">The sequence shown here is derived from an EMBL/GenBank/DDBJ whole genome shotgun (WGS) entry which is preliminary data.</text>
</comment>
<dbReference type="GO" id="GO:0046872">
    <property type="term" value="F:metal ion binding"/>
    <property type="evidence" value="ECO:0007669"/>
    <property type="project" value="UniProtKB-KW"/>
</dbReference>
<keyword evidence="5" id="KW-0411">Iron-sulfur</keyword>
<evidence type="ECO:0000256" key="3">
    <source>
        <dbReference type="ARBA" id="ARBA00023002"/>
    </source>
</evidence>
<keyword evidence="8" id="KW-1185">Reference proteome</keyword>
<evidence type="ECO:0000256" key="1">
    <source>
        <dbReference type="ARBA" id="ARBA00022714"/>
    </source>
</evidence>
<dbReference type="GO" id="GO:0051537">
    <property type="term" value="F:2 iron, 2 sulfur cluster binding"/>
    <property type="evidence" value="ECO:0007669"/>
    <property type="project" value="UniProtKB-KW"/>
</dbReference>
<dbReference type="InterPro" id="IPR017941">
    <property type="entry name" value="Rieske_2Fe-2S"/>
</dbReference>
<dbReference type="InterPro" id="IPR050584">
    <property type="entry name" value="Cholesterol_7-desaturase"/>
</dbReference>
<sequence length="352" mass="39124">MSALLHKNKDKRDILMWVPVAISDHVTADKPLGVSVGDQGLVLFRDKSSRICVLEDRCPHRRVPLSLGKIIDGNLRCAYHGWTFEGHGGQCVKIPNLAASERLSPKLRADAFIPYEKNGFVYLLTASSSTERDVSVKLTPPDLLIMNPDLAGAQQQSGRAVISCSVDTYLRALLDGPHLLLSLGGVCITDFFLGDVMRKTHELQLDRTAIWSHKAKPHERKWGVSTLVMRTEVYQDQSSARVQLLDVGERPLVNILLAVVAGKRNTVQINWRCSWLKNYAAIAPWFVRWRISGGHCPLQLNDKIDGSALADLLPGPSVHLLKNDSLKVDVHKKKEPKRVCSTPPTATEESRI</sequence>
<proteinExistence type="predicted"/>
<dbReference type="Pfam" id="PF00355">
    <property type="entry name" value="Rieske"/>
    <property type="match status" value="1"/>
</dbReference>
<protein>
    <submittedName>
        <fullName evidence="7">Rieske 2Fe-2S domain-containing protein</fullName>
    </submittedName>
</protein>
<organism evidence="7 8">
    <name type="scientific">Pseudomaricurvus hydrocarbonicus</name>
    <dbReference type="NCBI Taxonomy" id="1470433"/>
    <lineage>
        <taxon>Bacteria</taxon>
        <taxon>Pseudomonadati</taxon>
        <taxon>Pseudomonadota</taxon>
        <taxon>Gammaproteobacteria</taxon>
        <taxon>Cellvibrionales</taxon>
        <taxon>Cellvibrionaceae</taxon>
        <taxon>Pseudomaricurvus</taxon>
    </lineage>
</organism>
<reference evidence="7" key="1">
    <citation type="submission" date="2020-03" db="EMBL/GenBank/DDBJ databases">
        <authorList>
            <person name="Guo F."/>
        </authorList>
    </citation>
    <scope>NUCLEOTIDE SEQUENCE</scope>
    <source>
        <strain evidence="7">JCM 30134</strain>
    </source>
</reference>
<evidence type="ECO:0000313" key="8">
    <source>
        <dbReference type="Proteomes" id="UP000787472"/>
    </source>
</evidence>
<dbReference type="SUPFAM" id="SSF50022">
    <property type="entry name" value="ISP domain"/>
    <property type="match status" value="1"/>
</dbReference>
<dbReference type="InterPro" id="IPR036922">
    <property type="entry name" value="Rieske_2Fe-2S_sf"/>
</dbReference>
<dbReference type="GO" id="GO:0016491">
    <property type="term" value="F:oxidoreductase activity"/>
    <property type="evidence" value="ECO:0007669"/>
    <property type="project" value="UniProtKB-KW"/>
</dbReference>
<dbReference type="AlphaFoldDB" id="A0A9E5JWP9"/>
<keyword evidence="3" id="KW-0560">Oxidoreductase</keyword>
<dbReference type="PANTHER" id="PTHR21266">
    <property type="entry name" value="IRON-SULFUR DOMAIN CONTAINING PROTEIN"/>
    <property type="match status" value="1"/>
</dbReference>
<name>A0A9E5JWP9_9GAMM</name>
<dbReference type="PROSITE" id="PS51296">
    <property type="entry name" value="RIESKE"/>
    <property type="match status" value="1"/>
</dbReference>
<dbReference type="RefSeq" id="WP_167187955.1">
    <property type="nucleotide sequence ID" value="NZ_JAAONZ010000011.1"/>
</dbReference>